<reference evidence="3" key="1">
    <citation type="journal article" date="2017" name="Nat. Commun.">
        <title>The asparagus genome sheds light on the origin and evolution of a young Y chromosome.</title>
        <authorList>
            <person name="Harkess A."/>
            <person name="Zhou J."/>
            <person name="Xu C."/>
            <person name="Bowers J.E."/>
            <person name="Van der Hulst R."/>
            <person name="Ayyampalayam S."/>
            <person name="Mercati F."/>
            <person name="Riccardi P."/>
            <person name="McKain M.R."/>
            <person name="Kakrana A."/>
            <person name="Tang H."/>
            <person name="Ray J."/>
            <person name="Groenendijk J."/>
            <person name="Arikit S."/>
            <person name="Mathioni S.M."/>
            <person name="Nakano M."/>
            <person name="Shan H."/>
            <person name="Telgmann-Rauber A."/>
            <person name="Kanno A."/>
            <person name="Yue Z."/>
            <person name="Chen H."/>
            <person name="Li W."/>
            <person name="Chen Y."/>
            <person name="Xu X."/>
            <person name="Zhang Y."/>
            <person name="Luo S."/>
            <person name="Chen H."/>
            <person name="Gao J."/>
            <person name="Mao Z."/>
            <person name="Pires J.C."/>
            <person name="Luo M."/>
            <person name="Kudrna D."/>
            <person name="Wing R.A."/>
            <person name="Meyers B.C."/>
            <person name="Yi K."/>
            <person name="Kong H."/>
            <person name="Lavrijsen P."/>
            <person name="Sunseri F."/>
            <person name="Falavigna A."/>
            <person name="Ye Y."/>
            <person name="Leebens-Mack J.H."/>
            <person name="Chen G."/>
        </authorList>
    </citation>
    <scope>NUCLEOTIDE SEQUENCE [LARGE SCALE GENOMIC DNA]</scope>
    <source>
        <strain evidence="3">cv. DH0086</strain>
    </source>
</reference>
<dbReference type="AlphaFoldDB" id="A0A5P1FQN7"/>
<protein>
    <recommendedName>
        <fullName evidence="4">Lysine ketoglutarate reductase trans-splicing related 1</fullName>
    </recommendedName>
</protein>
<dbReference type="OrthoDB" id="9985979at2759"/>
<accession>A0A5P1FQN7</accession>
<dbReference type="PANTHER" id="PTHR31210:SF96">
    <property type="entry name" value="OS06G0731900 PROTEIN"/>
    <property type="match status" value="1"/>
</dbReference>
<dbReference type="EMBL" id="CM007381">
    <property type="protein sequence ID" value="ONK79737.1"/>
    <property type="molecule type" value="Genomic_DNA"/>
</dbReference>
<keyword evidence="1" id="KW-0732">Signal</keyword>
<evidence type="ECO:0000313" key="3">
    <source>
        <dbReference type="Proteomes" id="UP000243459"/>
    </source>
</evidence>
<dbReference type="Pfam" id="PF05212">
    <property type="entry name" value="DUF707"/>
    <property type="match status" value="1"/>
</dbReference>
<dbReference type="PANTHER" id="PTHR31210">
    <property type="entry name" value="OS06G0731900 PROTEIN"/>
    <property type="match status" value="1"/>
</dbReference>
<dbReference type="InterPro" id="IPR007877">
    <property type="entry name" value="DUF707"/>
</dbReference>
<keyword evidence="3" id="KW-1185">Reference proteome</keyword>
<organism evidence="2 3">
    <name type="scientific">Asparagus officinalis</name>
    <name type="common">Garden asparagus</name>
    <dbReference type="NCBI Taxonomy" id="4686"/>
    <lineage>
        <taxon>Eukaryota</taxon>
        <taxon>Viridiplantae</taxon>
        <taxon>Streptophyta</taxon>
        <taxon>Embryophyta</taxon>
        <taxon>Tracheophyta</taxon>
        <taxon>Spermatophyta</taxon>
        <taxon>Magnoliopsida</taxon>
        <taxon>Liliopsida</taxon>
        <taxon>Asparagales</taxon>
        <taxon>Asparagaceae</taxon>
        <taxon>Asparagoideae</taxon>
        <taxon>Asparagus</taxon>
    </lineage>
</organism>
<dbReference type="Proteomes" id="UP000243459">
    <property type="component" value="Chromosome 1"/>
</dbReference>
<proteinExistence type="predicted"/>
<name>A0A5P1FQN7_ASPOF</name>
<evidence type="ECO:0000313" key="2">
    <source>
        <dbReference type="EMBL" id="ONK79737.1"/>
    </source>
</evidence>
<dbReference type="OMA" id="LQIMISE"/>
<dbReference type="Gramene" id="ONK79737">
    <property type="protein sequence ID" value="ONK79737"/>
    <property type="gene ID" value="A4U43_C01F9550"/>
</dbReference>
<gene>
    <name evidence="2" type="ORF">A4U43_C01F9550</name>
</gene>
<sequence length="348" mass="40223">MKKRASFGFFAIAMAFLFFLSMKIQLDHTERDEWKSEVWGLPRGIVESESDLELKPLWEGSRSKDKKENFTALLAMAVGVSQKQNVDLIVSKFLLAKCSVIVFHYDGNVDEWRDLEWNDRAIHILAHNQTKWWFAKRFLHPDVVSVYDYIFLWDEDLGVENFHPGRYMQLMLSEELEISQPALDPELSSDIHHRITVRDRKTKVHRRVYDYRGSLNCSDESTGPPCTGWVEGMAPVFSRAAWRCVWHLIQNDLIHGWGLDMKLGYCAQGDRTKKVGVIDTEYVVHLGIPSLGGASATKAPGYKTLDLRTHIRRQSTAELKKFRTRWNRAESEDEQWARRFGTLTSGKG</sequence>
<evidence type="ECO:0008006" key="4">
    <source>
        <dbReference type="Google" id="ProtNLM"/>
    </source>
</evidence>
<feature type="chain" id="PRO_5024285598" description="Lysine ketoglutarate reductase trans-splicing related 1" evidence="1">
    <location>
        <begin position="30"/>
        <end position="348"/>
    </location>
</feature>
<feature type="signal peptide" evidence="1">
    <location>
        <begin position="1"/>
        <end position="29"/>
    </location>
</feature>
<evidence type="ECO:0000256" key="1">
    <source>
        <dbReference type="SAM" id="SignalP"/>
    </source>
</evidence>